<keyword evidence="1" id="KW-0472">Membrane</keyword>
<comment type="caution">
    <text evidence="2">The sequence shown here is derived from an EMBL/GenBank/DDBJ whole genome shotgun (WGS) entry which is preliminary data.</text>
</comment>
<protein>
    <submittedName>
        <fullName evidence="2">Uncharacterized protein</fullName>
    </submittedName>
</protein>
<reference evidence="2 3" key="1">
    <citation type="submission" date="2024-04" db="EMBL/GenBank/DDBJ databases">
        <title>Tritrichomonas musculus Genome.</title>
        <authorList>
            <person name="Alves-Ferreira E."/>
            <person name="Grigg M."/>
            <person name="Lorenzi H."/>
            <person name="Galac M."/>
        </authorList>
    </citation>
    <scope>NUCLEOTIDE SEQUENCE [LARGE SCALE GENOMIC DNA]</scope>
    <source>
        <strain evidence="2 3">EAF2021</strain>
    </source>
</reference>
<organism evidence="2 3">
    <name type="scientific">Tritrichomonas musculus</name>
    <dbReference type="NCBI Taxonomy" id="1915356"/>
    <lineage>
        <taxon>Eukaryota</taxon>
        <taxon>Metamonada</taxon>
        <taxon>Parabasalia</taxon>
        <taxon>Tritrichomonadida</taxon>
        <taxon>Tritrichomonadidae</taxon>
        <taxon>Tritrichomonas</taxon>
    </lineage>
</organism>
<evidence type="ECO:0000256" key="1">
    <source>
        <dbReference type="SAM" id="Phobius"/>
    </source>
</evidence>
<accession>A0ABR2H4S1</accession>
<dbReference type="Pfam" id="PF03302">
    <property type="entry name" value="VSP"/>
    <property type="match status" value="1"/>
</dbReference>
<evidence type="ECO:0000313" key="3">
    <source>
        <dbReference type="Proteomes" id="UP001470230"/>
    </source>
</evidence>
<name>A0ABR2H4S1_9EUKA</name>
<dbReference type="Proteomes" id="UP001470230">
    <property type="component" value="Unassembled WGS sequence"/>
</dbReference>
<dbReference type="InterPro" id="IPR005127">
    <property type="entry name" value="Giardia_VSP"/>
</dbReference>
<evidence type="ECO:0000313" key="2">
    <source>
        <dbReference type="EMBL" id="KAK8841209.1"/>
    </source>
</evidence>
<sequence>MTNKVGLKSLLEIGSNDEAEIRDFLVACNATYTNIPTKFNGQFEQLPDMTIALFNQEQNKLIQDDSELEARRCNEKIKFKPSAGFNSAECRVVGDNKCNKVALKTATNKGKDDDKGLSAGAIAGIAIACVVVVAAIIALLAFFLVIKKKNRSTTSTQRDSSIAN</sequence>
<proteinExistence type="predicted"/>
<keyword evidence="1" id="KW-1133">Transmembrane helix</keyword>
<feature type="transmembrane region" description="Helical" evidence="1">
    <location>
        <begin position="121"/>
        <end position="146"/>
    </location>
</feature>
<dbReference type="EMBL" id="JAPFFF010000042">
    <property type="protein sequence ID" value="KAK8841209.1"/>
    <property type="molecule type" value="Genomic_DNA"/>
</dbReference>
<keyword evidence="1" id="KW-0812">Transmembrane</keyword>
<keyword evidence="3" id="KW-1185">Reference proteome</keyword>
<gene>
    <name evidence="2" type="ORF">M9Y10_027409</name>
</gene>
<dbReference type="PANTHER" id="PTHR16861:SF4">
    <property type="entry name" value="SH3 DOMAIN PROTEIN (AFU_ORTHOLOGUE AFUA_1G13610)"/>
    <property type="match status" value="1"/>
</dbReference>
<dbReference type="PANTHER" id="PTHR16861">
    <property type="entry name" value="GLYCOPROTEIN 38"/>
    <property type="match status" value="1"/>
</dbReference>